<feature type="compositionally biased region" description="Basic and acidic residues" evidence="1">
    <location>
        <begin position="22"/>
        <end position="32"/>
    </location>
</feature>
<reference evidence="2" key="1">
    <citation type="submission" date="2015-11" db="EMBL/GenBank/DDBJ databases">
        <title>De novo transcriptome assembly of four potential Pierce s Disease insect vectors from Arizona vineyards.</title>
        <authorList>
            <person name="Tassone E.E."/>
        </authorList>
    </citation>
    <scope>NUCLEOTIDE SEQUENCE</scope>
</reference>
<proteinExistence type="predicted"/>
<dbReference type="AlphaFoldDB" id="A0A1B6HFD0"/>
<sequence>QPESQQLADKMDPRYSKQGKQYSERNVDEAKKGTWKYELPARRRSRSVENKRESKPNKHEFRSRSPQRGREDESGSRRRNTTEESSKDVSPLRKVLGRLGL</sequence>
<feature type="non-terminal residue" evidence="2">
    <location>
        <position position="1"/>
    </location>
</feature>
<gene>
    <name evidence="2" type="ORF">g.2498</name>
</gene>
<dbReference type="EMBL" id="GECU01034340">
    <property type="protein sequence ID" value="JAS73366.1"/>
    <property type="molecule type" value="Transcribed_RNA"/>
</dbReference>
<name>A0A1B6HFD0_9HEMI</name>
<feature type="compositionally biased region" description="Basic and acidic residues" evidence="1">
    <location>
        <begin position="46"/>
        <end position="91"/>
    </location>
</feature>
<accession>A0A1B6HFD0</accession>
<evidence type="ECO:0000313" key="2">
    <source>
        <dbReference type="EMBL" id="JAS73366.1"/>
    </source>
</evidence>
<organism evidence="2">
    <name type="scientific">Homalodisca liturata</name>
    <dbReference type="NCBI Taxonomy" id="320908"/>
    <lineage>
        <taxon>Eukaryota</taxon>
        <taxon>Metazoa</taxon>
        <taxon>Ecdysozoa</taxon>
        <taxon>Arthropoda</taxon>
        <taxon>Hexapoda</taxon>
        <taxon>Insecta</taxon>
        <taxon>Pterygota</taxon>
        <taxon>Neoptera</taxon>
        <taxon>Paraneoptera</taxon>
        <taxon>Hemiptera</taxon>
        <taxon>Auchenorrhyncha</taxon>
        <taxon>Membracoidea</taxon>
        <taxon>Cicadellidae</taxon>
        <taxon>Cicadellinae</taxon>
        <taxon>Proconiini</taxon>
        <taxon>Homalodisca</taxon>
    </lineage>
</organism>
<evidence type="ECO:0000256" key="1">
    <source>
        <dbReference type="SAM" id="MobiDB-lite"/>
    </source>
</evidence>
<protein>
    <submittedName>
        <fullName evidence="2">Uncharacterized protein</fullName>
    </submittedName>
</protein>
<feature type="region of interest" description="Disordered" evidence="1">
    <location>
        <begin position="1"/>
        <end position="101"/>
    </location>
</feature>